<dbReference type="Pfam" id="PF00293">
    <property type="entry name" value="NUDIX"/>
    <property type="match status" value="1"/>
</dbReference>
<proteinExistence type="inferred from homology"/>
<dbReference type="OrthoDB" id="9810449at2"/>
<dbReference type="STRING" id="1121476.SAMN02745751_02045"/>
<dbReference type="RefSeq" id="WP_073049486.1">
    <property type="nucleotide sequence ID" value="NZ_FQZL01000014.1"/>
</dbReference>
<evidence type="ECO:0000313" key="6">
    <source>
        <dbReference type="Proteomes" id="UP000184052"/>
    </source>
</evidence>
<name>A0A1M6HNG5_9FIRM</name>
<evidence type="ECO:0000313" key="5">
    <source>
        <dbReference type="EMBL" id="SHJ23684.1"/>
    </source>
</evidence>
<dbReference type="InterPro" id="IPR015797">
    <property type="entry name" value="NUDIX_hydrolase-like_dom_sf"/>
</dbReference>
<gene>
    <name evidence="5" type="ORF">SAMN02745751_02045</name>
</gene>
<dbReference type="EMBL" id="FQZL01000014">
    <property type="protein sequence ID" value="SHJ23684.1"/>
    <property type="molecule type" value="Genomic_DNA"/>
</dbReference>
<reference evidence="5 6" key="1">
    <citation type="submission" date="2016-11" db="EMBL/GenBank/DDBJ databases">
        <authorList>
            <person name="Jaros S."/>
            <person name="Januszkiewicz K."/>
            <person name="Wedrychowicz H."/>
        </authorList>
    </citation>
    <scope>NUCLEOTIDE SEQUENCE [LARGE SCALE GENOMIC DNA]</scope>
    <source>
        <strain evidence="5 6">DSM 17477</strain>
    </source>
</reference>
<dbReference type="SUPFAM" id="SSF55811">
    <property type="entry name" value="Nudix"/>
    <property type="match status" value="1"/>
</dbReference>
<sequence length="136" mass="15862">MFRVIVKAIIINNKRILTVKRASAEEFAPDRWEFPGGRLEKGEGIKEGLLREIKEETGLDCEIIRILYASDFTSEHTGDSKILAYLCSTDDYEVVLSHEHDDYKWADKHEMRQIIFSEILDDLETHHILELEELNN</sequence>
<dbReference type="GO" id="GO:0016787">
    <property type="term" value="F:hydrolase activity"/>
    <property type="evidence" value="ECO:0007669"/>
    <property type="project" value="UniProtKB-KW"/>
</dbReference>
<dbReference type="InterPro" id="IPR000086">
    <property type="entry name" value="NUDIX_hydrolase_dom"/>
</dbReference>
<keyword evidence="2 3" id="KW-0378">Hydrolase</keyword>
<dbReference type="PROSITE" id="PS00893">
    <property type="entry name" value="NUDIX_BOX"/>
    <property type="match status" value="1"/>
</dbReference>
<dbReference type="PANTHER" id="PTHR43046:SF14">
    <property type="entry name" value="MUTT_NUDIX FAMILY PROTEIN"/>
    <property type="match status" value="1"/>
</dbReference>
<dbReference type="PROSITE" id="PS51462">
    <property type="entry name" value="NUDIX"/>
    <property type="match status" value="1"/>
</dbReference>
<keyword evidence="6" id="KW-1185">Reference proteome</keyword>
<evidence type="ECO:0000256" key="1">
    <source>
        <dbReference type="ARBA" id="ARBA00001946"/>
    </source>
</evidence>
<dbReference type="AlphaFoldDB" id="A0A1M6HNG5"/>
<evidence type="ECO:0000256" key="3">
    <source>
        <dbReference type="RuleBase" id="RU003476"/>
    </source>
</evidence>
<dbReference type="PANTHER" id="PTHR43046">
    <property type="entry name" value="GDP-MANNOSE MANNOSYL HYDROLASE"/>
    <property type="match status" value="1"/>
</dbReference>
<feature type="domain" description="Nudix hydrolase" evidence="4">
    <location>
        <begin position="1"/>
        <end position="134"/>
    </location>
</feature>
<comment type="cofactor">
    <cofactor evidence="1">
        <name>Mg(2+)</name>
        <dbReference type="ChEBI" id="CHEBI:18420"/>
    </cofactor>
</comment>
<protein>
    <submittedName>
        <fullName evidence="5">8-oxo-dGTP diphosphatase</fullName>
    </submittedName>
</protein>
<evidence type="ECO:0000259" key="4">
    <source>
        <dbReference type="PROSITE" id="PS51462"/>
    </source>
</evidence>
<dbReference type="InterPro" id="IPR020084">
    <property type="entry name" value="NUDIX_hydrolase_CS"/>
</dbReference>
<comment type="similarity">
    <text evidence="3">Belongs to the Nudix hydrolase family.</text>
</comment>
<dbReference type="CDD" id="cd04699">
    <property type="entry name" value="NUDIX_MutT_Nudt1"/>
    <property type="match status" value="1"/>
</dbReference>
<evidence type="ECO:0000256" key="2">
    <source>
        <dbReference type="ARBA" id="ARBA00022801"/>
    </source>
</evidence>
<dbReference type="Gene3D" id="3.90.79.10">
    <property type="entry name" value="Nucleoside Triphosphate Pyrophosphohydrolase"/>
    <property type="match status" value="1"/>
</dbReference>
<dbReference type="Proteomes" id="UP000184052">
    <property type="component" value="Unassembled WGS sequence"/>
</dbReference>
<dbReference type="PRINTS" id="PR00502">
    <property type="entry name" value="NUDIXFAMILY"/>
</dbReference>
<dbReference type="InterPro" id="IPR020476">
    <property type="entry name" value="Nudix_hydrolase"/>
</dbReference>
<accession>A0A1M6HNG5</accession>
<organism evidence="5 6">
    <name type="scientific">Dethiosulfatibacter aminovorans DSM 17477</name>
    <dbReference type="NCBI Taxonomy" id="1121476"/>
    <lineage>
        <taxon>Bacteria</taxon>
        <taxon>Bacillati</taxon>
        <taxon>Bacillota</taxon>
        <taxon>Tissierellia</taxon>
        <taxon>Dethiosulfatibacter</taxon>
    </lineage>
</organism>